<evidence type="ECO:0000313" key="1">
    <source>
        <dbReference type="EMBL" id="KAJ8961232.1"/>
    </source>
</evidence>
<name>A0AAV8ZAF8_9CUCU</name>
<proteinExistence type="predicted"/>
<dbReference type="EMBL" id="JAPWTK010000006">
    <property type="protein sequence ID" value="KAJ8961232.1"/>
    <property type="molecule type" value="Genomic_DNA"/>
</dbReference>
<accession>A0AAV8ZAF8</accession>
<gene>
    <name evidence="1" type="ORF">NQ318_008915</name>
</gene>
<protein>
    <submittedName>
        <fullName evidence="1">Uncharacterized protein</fullName>
    </submittedName>
</protein>
<dbReference type="AlphaFoldDB" id="A0AAV8ZAF8"/>
<organism evidence="1 2">
    <name type="scientific">Aromia moschata</name>
    <dbReference type="NCBI Taxonomy" id="1265417"/>
    <lineage>
        <taxon>Eukaryota</taxon>
        <taxon>Metazoa</taxon>
        <taxon>Ecdysozoa</taxon>
        <taxon>Arthropoda</taxon>
        <taxon>Hexapoda</taxon>
        <taxon>Insecta</taxon>
        <taxon>Pterygota</taxon>
        <taxon>Neoptera</taxon>
        <taxon>Endopterygota</taxon>
        <taxon>Coleoptera</taxon>
        <taxon>Polyphaga</taxon>
        <taxon>Cucujiformia</taxon>
        <taxon>Chrysomeloidea</taxon>
        <taxon>Cerambycidae</taxon>
        <taxon>Cerambycinae</taxon>
        <taxon>Callichromatini</taxon>
        <taxon>Aromia</taxon>
    </lineage>
</organism>
<comment type="caution">
    <text evidence="1">The sequence shown here is derived from an EMBL/GenBank/DDBJ whole genome shotgun (WGS) entry which is preliminary data.</text>
</comment>
<reference evidence="1" key="1">
    <citation type="journal article" date="2023" name="Insect Mol. Biol.">
        <title>Genome sequencing provides insights into the evolution of gene families encoding plant cell wall-degrading enzymes in longhorned beetles.</title>
        <authorList>
            <person name="Shin N.R."/>
            <person name="Okamura Y."/>
            <person name="Kirsch R."/>
            <person name="Pauchet Y."/>
        </authorList>
    </citation>
    <scope>NUCLEOTIDE SEQUENCE</scope>
    <source>
        <strain evidence="1">AMC_N1</strain>
    </source>
</reference>
<keyword evidence="2" id="KW-1185">Reference proteome</keyword>
<sequence>MGPFFIVTVRNKEICRGEGGMVRLPVPINSQCSSLYGAMQQQAFYFISRKYVHDVQQVHSKIPTNGQRSRARDVACHFHGPGGGGLHPEPHLEGVLDAPFPTGADPGVRGRPTSNFLHSETVIAAGPAANNHDAGVAGTAHPPPPPTKLDSDLKLHSPTKKLELLSKQLYPYVIFDAESESEVTVDDNLQN</sequence>
<dbReference type="Proteomes" id="UP001162162">
    <property type="component" value="Unassembled WGS sequence"/>
</dbReference>
<evidence type="ECO:0000313" key="2">
    <source>
        <dbReference type="Proteomes" id="UP001162162"/>
    </source>
</evidence>